<feature type="transmembrane region" description="Helical" evidence="1">
    <location>
        <begin position="12"/>
        <end position="28"/>
    </location>
</feature>
<keyword evidence="1" id="KW-0472">Membrane</keyword>
<sequence length="105" mass="12809">MFRLFHFYRQPILCYLWTLISTAFLLFGRGNLVNGLFLSSLDVKFDDFSALWIWHSGKFCNGSIRFLSVRMGRVHMEYFDEDFLRVRMERVRMGYFNRDFFCEIF</sequence>
<proteinExistence type="predicted"/>
<evidence type="ECO:0000313" key="3">
    <source>
        <dbReference type="Proteomes" id="UP000232688"/>
    </source>
</evidence>
<dbReference type="VEuPathDB" id="FungiDB:RhiirA1_481190"/>
<feature type="transmembrane region" description="Helical" evidence="1">
    <location>
        <begin position="48"/>
        <end position="67"/>
    </location>
</feature>
<reference evidence="2 3" key="1">
    <citation type="submission" date="2017-10" db="EMBL/GenBank/DDBJ databases">
        <title>Extensive intraspecific genome diversity in a model arbuscular mycorrhizal fungus.</title>
        <authorList>
            <person name="Chen E.C.H."/>
            <person name="Morin E."/>
            <person name="Baudet D."/>
            <person name="Noel J."/>
            <person name="Ndikumana S."/>
            <person name="Charron P."/>
            <person name="St-Onge C."/>
            <person name="Giorgi J."/>
            <person name="Grigoriev I.V."/>
            <person name="Roux C."/>
            <person name="Martin F.M."/>
            <person name="Corradi N."/>
        </authorList>
    </citation>
    <scope>NUCLEOTIDE SEQUENCE [LARGE SCALE GENOMIC DNA]</scope>
    <source>
        <strain evidence="2 3">A1</strain>
    </source>
</reference>
<reference evidence="2 3" key="2">
    <citation type="submission" date="2017-10" db="EMBL/GenBank/DDBJ databases">
        <title>Genome analyses suggest a sexual origin of heterokaryosis in a supposedly ancient asexual fungus.</title>
        <authorList>
            <person name="Corradi N."/>
            <person name="Sedzielewska K."/>
            <person name="Noel J."/>
            <person name="Charron P."/>
            <person name="Farinelli L."/>
            <person name="Marton T."/>
            <person name="Kruger M."/>
            <person name="Pelin A."/>
            <person name="Brachmann A."/>
            <person name="Corradi N."/>
        </authorList>
    </citation>
    <scope>NUCLEOTIDE SEQUENCE [LARGE SCALE GENOMIC DNA]</scope>
    <source>
        <strain evidence="2 3">A1</strain>
    </source>
</reference>
<name>A0A2N0QNF2_9GLOM</name>
<dbReference type="AlphaFoldDB" id="A0A2N0QNF2"/>
<organism evidence="2 3">
    <name type="scientific">Rhizophagus irregularis</name>
    <dbReference type="NCBI Taxonomy" id="588596"/>
    <lineage>
        <taxon>Eukaryota</taxon>
        <taxon>Fungi</taxon>
        <taxon>Fungi incertae sedis</taxon>
        <taxon>Mucoromycota</taxon>
        <taxon>Glomeromycotina</taxon>
        <taxon>Glomeromycetes</taxon>
        <taxon>Glomerales</taxon>
        <taxon>Glomeraceae</taxon>
        <taxon>Rhizophagus</taxon>
    </lineage>
</organism>
<evidence type="ECO:0000313" key="2">
    <source>
        <dbReference type="EMBL" id="PKC52580.1"/>
    </source>
</evidence>
<gene>
    <name evidence="2" type="ORF">RhiirA1_481190</name>
</gene>
<protein>
    <submittedName>
        <fullName evidence="2">Uncharacterized protein</fullName>
    </submittedName>
</protein>
<dbReference type="EMBL" id="LLXH01005520">
    <property type="protein sequence ID" value="PKC52580.1"/>
    <property type="molecule type" value="Genomic_DNA"/>
</dbReference>
<accession>A0A2N0QNF2</accession>
<keyword evidence="1" id="KW-0812">Transmembrane</keyword>
<keyword evidence="1" id="KW-1133">Transmembrane helix</keyword>
<dbReference type="Proteomes" id="UP000232688">
    <property type="component" value="Unassembled WGS sequence"/>
</dbReference>
<evidence type="ECO:0000256" key="1">
    <source>
        <dbReference type="SAM" id="Phobius"/>
    </source>
</evidence>
<comment type="caution">
    <text evidence="2">The sequence shown here is derived from an EMBL/GenBank/DDBJ whole genome shotgun (WGS) entry which is preliminary data.</text>
</comment>